<feature type="compositionally biased region" description="Basic and acidic residues" evidence="1">
    <location>
        <begin position="71"/>
        <end position="80"/>
    </location>
</feature>
<feature type="region of interest" description="Disordered" evidence="1">
    <location>
        <begin position="60"/>
        <end position="80"/>
    </location>
</feature>
<evidence type="ECO:0000313" key="2">
    <source>
        <dbReference type="EMBL" id="MED6236534.1"/>
    </source>
</evidence>
<organism evidence="2 3">
    <name type="scientific">Ataeniobius toweri</name>
    <dbReference type="NCBI Taxonomy" id="208326"/>
    <lineage>
        <taxon>Eukaryota</taxon>
        <taxon>Metazoa</taxon>
        <taxon>Chordata</taxon>
        <taxon>Craniata</taxon>
        <taxon>Vertebrata</taxon>
        <taxon>Euteleostomi</taxon>
        <taxon>Actinopterygii</taxon>
        <taxon>Neopterygii</taxon>
        <taxon>Teleostei</taxon>
        <taxon>Neoteleostei</taxon>
        <taxon>Acanthomorphata</taxon>
        <taxon>Ovalentaria</taxon>
        <taxon>Atherinomorphae</taxon>
        <taxon>Cyprinodontiformes</taxon>
        <taxon>Goodeidae</taxon>
        <taxon>Ataeniobius</taxon>
    </lineage>
</organism>
<evidence type="ECO:0000313" key="3">
    <source>
        <dbReference type="Proteomes" id="UP001345963"/>
    </source>
</evidence>
<evidence type="ECO:0000256" key="1">
    <source>
        <dbReference type="SAM" id="MobiDB-lite"/>
    </source>
</evidence>
<sequence length="80" mass="8828">MAADRQQGAVAVLSSYTQDALHGHCSPVSAMIHEGVKTQPGDFMLQNRMKKGSYASRKLHPFVCPPSIQNDQKRTESSRN</sequence>
<name>A0ABU7AFJ2_9TELE</name>
<gene>
    <name evidence="2" type="ORF">ATANTOWER_010607</name>
</gene>
<dbReference type="Proteomes" id="UP001345963">
    <property type="component" value="Unassembled WGS sequence"/>
</dbReference>
<protein>
    <submittedName>
        <fullName evidence="2">Uncharacterized protein</fullName>
    </submittedName>
</protein>
<keyword evidence="3" id="KW-1185">Reference proteome</keyword>
<comment type="caution">
    <text evidence="2">The sequence shown here is derived from an EMBL/GenBank/DDBJ whole genome shotgun (WGS) entry which is preliminary data.</text>
</comment>
<accession>A0ABU7AFJ2</accession>
<dbReference type="EMBL" id="JAHUTI010012178">
    <property type="protein sequence ID" value="MED6236534.1"/>
    <property type="molecule type" value="Genomic_DNA"/>
</dbReference>
<proteinExistence type="predicted"/>
<reference evidence="2 3" key="1">
    <citation type="submission" date="2021-07" db="EMBL/GenBank/DDBJ databases">
        <authorList>
            <person name="Palmer J.M."/>
        </authorList>
    </citation>
    <scope>NUCLEOTIDE SEQUENCE [LARGE SCALE GENOMIC DNA]</scope>
    <source>
        <strain evidence="2 3">AT_MEX2019</strain>
        <tissue evidence="2">Muscle</tissue>
    </source>
</reference>